<sequence>MIRLPETIQKIDIQIPHRNWDIALSESFSLLIASQPGDVVCITGPSRAGKSRLIEELRKLLSAGVNYKQTGLIPVVVVEAANTGPHGSFSTKALTQRMIDAVKHPIFSLQGDDLYDSLVYQKLNRATEGELRFALERAFVARQTRYLFIDEAQHAKYAYSRSESGHAVIDSWKCLAQTSELVLVVVGAYPILEVLQNSPHLLGRKHQVHLPRYHYNESDMEAFYWILAHYDRVVTLHAKLKTLQDCAQLLYDGSLGCIGLLRGWLTRASAISAMYNTGVTREILKDTRISKSDLNEILKEIIIGEKNLDTEDFIKTSIGHSYKTSQENKSSHKPFQRKPKRYKKKNRTEVDNSELVGIITGE</sequence>
<dbReference type="EMBL" id="UOFG01000258">
    <property type="protein sequence ID" value="VAW65874.1"/>
    <property type="molecule type" value="Genomic_DNA"/>
</dbReference>
<feature type="compositionally biased region" description="Basic residues" evidence="1">
    <location>
        <begin position="331"/>
        <end position="346"/>
    </location>
</feature>
<proteinExistence type="predicted"/>
<name>A0A3B0YB33_9ZZZZ</name>
<evidence type="ECO:0000313" key="3">
    <source>
        <dbReference type="EMBL" id="VAW65874.1"/>
    </source>
</evidence>
<evidence type="ECO:0000256" key="1">
    <source>
        <dbReference type="SAM" id="MobiDB-lite"/>
    </source>
</evidence>
<dbReference type="SUPFAM" id="SSF52540">
    <property type="entry name" value="P-loop containing nucleoside triphosphate hydrolases"/>
    <property type="match status" value="1"/>
</dbReference>
<dbReference type="AlphaFoldDB" id="A0A3B0YB33"/>
<accession>A0A3B0YB33</accession>
<dbReference type="Gene3D" id="3.40.50.300">
    <property type="entry name" value="P-loop containing nucleotide triphosphate hydrolases"/>
    <property type="match status" value="1"/>
</dbReference>
<dbReference type="InterPro" id="IPR027417">
    <property type="entry name" value="P-loop_NTPase"/>
</dbReference>
<reference evidence="3" key="1">
    <citation type="submission" date="2018-06" db="EMBL/GenBank/DDBJ databases">
        <authorList>
            <person name="Zhirakovskaya E."/>
        </authorList>
    </citation>
    <scope>NUCLEOTIDE SEQUENCE</scope>
</reference>
<gene>
    <name evidence="3" type="ORF">MNBD_GAMMA11-3449</name>
</gene>
<protein>
    <recommendedName>
        <fullName evidence="2">ORC1/DEAH AAA+ ATPase domain-containing protein</fullName>
    </recommendedName>
</protein>
<dbReference type="InterPro" id="IPR049945">
    <property type="entry name" value="AAA_22"/>
</dbReference>
<dbReference type="Pfam" id="PF13401">
    <property type="entry name" value="AAA_22"/>
    <property type="match status" value="1"/>
</dbReference>
<feature type="region of interest" description="Disordered" evidence="1">
    <location>
        <begin position="324"/>
        <end position="349"/>
    </location>
</feature>
<feature type="domain" description="ORC1/DEAH AAA+ ATPase" evidence="2">
    <location>
        <begin position="39"/>
        <end position="194"/>
    </location>
</feature>
<organism evidence="3">
    <name type="scientific">hydrothermal vent metagenome</name>
    <dbReference type="NCBI Taxonomy" id="652676"/>
    <lineage>
        <taxon>unclassified sequences</taxon>
        <taxon>metagenomes</taxon>
        <taxon>ecological metagenomes</taxon>
    </lineage>
</organism>
<dbReference type="GO" id="GO:0016887">
    <property type="term" value="F:ATP hydrolysis activity"/>
    <property type="evidence" value="ECO:0007669"/>
    <property type="project" value="InterPro"/>
</dbReference>
<evidence type="ECO:0000259" key="2">
    <source>
        <dbReference type="Pfam" id="PF13401"/>
    </source>
</evidence>